<dbReference type="SUPFAM" id="SSF54368">
    <property type="entry name" value="Glutamine synthetase, N-terminal domain"/>
    <property type="match status" value="1"/>
</dbReference>
<dbReference type="GO" id="GO:0006542">
    <property type="term" value="P:glutamine biosynthetic process"/>
    <property type="evidence" value="ECO:0007669"/>
    <property type="project" value="InterPro"/>
</dbReference>
<accession>X1L6S9</accession>
<dbReference type="AlphaFoldDB" id="X1L6S9"/>
<dbReference type="PANTHER" id="PTHR43407:SF1">
    <property type="entry name" value="LENGSIN"/>
    <property type="match status" value="1"/>
</dbReference>
<dbReference type="PROSITE" id="PS00180">
    <property type="entry name" value="GLNA_1"/>
    <property type="match status" value="1"/>
</dbReference>
<dbReference type="GO" id="GO:0016020">
    <property type="term" value="C:membrane"/>
    <property type="evidence" value="ECO:0007669"/>
    <property type="project" value="TreeGrafter"/>
</dbReference>
<evidence type="ECO:0000313" key="3">
    <source>
        <dbReference type="EMBL" id="GAI14708.1"/>
    </source>
</evidence>
<dbReference type="Gene3D" id="3.10.20.70">
    <property type="entry name" value="Glutamine synthetase, N-terminal domain"/>
    <property type="match status" value="1"/>
</dbReference>
<dbReference type="InterPro" id="IPR036651">
    <property type="entry name" value="Gln_synt_N_sf"/>
</dbReference>
<dbReference type="EMBL" id="BARV01012015">
    <property type="protein sequence ID" value="GAI14708.1"/>
    <property type="molecule type" value="Genomic_DNA"/>
</dbReference>
<feature type="non-terminal residue" evidence="3">
    <location>
        <position position="134"/>
    </location>
</feature>
<protein>
    <recommendedName>
        <fullName evidence="2">GS beta-grasp domain-containing protein</fullName>
    </recommendedName>
</protein>
<gene>
    <name evidence="3" type="ORF">S06H3_22466</name>
</gene>
<evidence type="ECO:0000256" key="1">
    <source>
        <dbReference type="ARBA" id="ARBA00009897"/>
    </source>
</evidence>
<proteinExistence type="inferred from homology"/>
<evidence type="ECO:0000259" key="2">
    <source>
        <dbReference type="PROSITE" id="PS51986"/>
    </source>
</evidence>
<feature type="domain" description="GS beta-grasp" evidence="2">
    <location>
        <begin position="14"/>
        <end position="99"/>
    </location>
</feature>
<comment type="caution">
    <text evidence="3">The sequence shown here is derived from an EMBL/GenBank/DDBJ whole genome shotgun (WGS) entry which is preliminary data.</text>
</comment>
<dbReference type="GO" id="GO:0004356">
    <property type="term" value="F:glutamine synthetase activity"/>
    <property type="evidence" value="ECO:0007669"/>
    <property type="project" value="InterPro"/>
</dbReference>
<name>X1L6S9_9ZZZZ</name>
<organism evidence="3">
    <name type="scientific">marine sediment metagenome</name>
    <dbReference type="NCBI Taxonomy" id="412755"/>
    <lineage>
        <taxon>unclassified sequences</taxon>
        <taxon>metagenomes</taxon>
        <taxon>ecological metagenomes</taxon>
    </lineage>
</organism>
<comment type="similarity">
    <text evidence="1">Belongs to the glutamine synthetase family.</text>
</comment>
<reference evidence="3" key="1">
    <citation type="journal article" date="2014" name="Front. Microbiol.">
        <title>High frequency of phylogenetically diverse reductive dehalogenase-homologous genes in deep subseafloor sedimentary metagenomes.</title>
        <authorList>
            <person name="Kawai M."/>
            <person name="Futagami T."/>
            <person name="Toyoda A."/>
            <person name="Takaki Y."/>
            <person name="Nishi S."/>
            <person name="Hori S."/>
            <person name="Arai W."/>
            <person name="Tsubouchi T."/>
            <person name="Morono Y."/>
            <person name="Uchiyama I."/>
            <person name="Ito T."/>
            <person name="Fujiyama A."/>
            <person name="Inagaki F."/>
            <person name="Takami H."/>
        </authorList>
    </citation>
    <scope>NUCLEOTIDE SEQUENCE</scope>
    <source>
        <strain evidence="3">Expedition CK06-06</strain>
    </source>
</reference>
<dbReference type="PANTHER" id="PTHR43407">
    <property type="entry name" value="GLUTAMINE SYNTHETASE"/>
    <property type="match status" value="1"/>
</dbReference>
<dbReference type="PROSITE" id="PS51986">
    <property type="entry name" value="GS_BETA_GRASP"/>
    <property type="match status" value="1"/>
</dbReference>
<dbReference type="Pfam" id="PF03951">
    <property type="entry name" value="Gln-synt_N"/>
    <property type="match status" value="1"/>
</dbReference>
<dbReference type="InterPro" id="IPR027302">
    <property type="entry name" value="Gln_synth_N_conserv_site"/>
</dbReference>
<dbReference type="GO" id="GO:0005737">
    <property type="term" value="C:cytoplasm"/>
    <property type="evidence" value="ECO:0007669"/>
    <property type="project" value="TreeGrafter"/>
</dbReference>
<dbReference type="InterPro" id="IPR008147">
    <property type="entry name" value="Gln_synt_N"/>
</dbReference>
<sequence length="134" mass="15292">MEIKDKILKGLQDNNVRFINFQFSDIFGHVKSTTKPAQELEESLERGIWFDGSSIEGFARIQESDSLLKPDLDTFAVIPWSPENSKEARFICDVYVPAAKGWIKPFEGDPRYILKKQCEKANEMGFSVFNVGPE</sequence>